<feature type="compositionally biased region" description="Polar residues" evidence="2">
    <location>
        <begin position="305"/>
        <end position="315"/>
    </location>
</feature>
<evidence type="ECO:0000256" key="1">
    <source>
        <dbReference type="ARBA" id="ARBA00007447"/>
    </source>
</evidence>
<accession>A0A168DFX5</accession>
<feature type="compositionally biased region" description="Gly residues" evidence="2">
    <location>
        <begin position="274"/>
        <end position="295"/>
    </location>
</feature>
<feature type="compositionally biased region" description="Basic and acidic residues" evidence="2">
    <location>
        <begin position="751"/>
        <end position="777"/>
    </location>
</feature>
<comment type="caution">
    <text evidence="5">The sequence shown here is derived from an EMBL/GenBank/DDBJ whole genome shotgun (WGS) entry which is preliminary data.</text>
</comment>
<feature type="compositionally biased region" description="Polar residues" evidence="2">
    <location>
        <begin position="529"/>
        <end position="553"/>
    </location>
</feature>
<dbReference type="GO" id="GO:0004190">
    <property type="term" value="F:aspartic-type endopeptidase activity"/>
    <property type="evidence" value="ECO:0007669"/>
    <property type="project" value="InterPro"/>
</dbReference>
<comment type="similarity">
    <text evidence="1">Belongs to the peptidase A1 family.</text>
</comment>
<dbReference type="EMBL" id="AZHB01000002">
    <property type="protein sequence ID" value="OAA72567.1"/>
    <property type="molecule type" value="Genomic_DNA"/>
</dbReference>
<feature type="compositionally biased region" description="Basic and acidic residues" evidence="2">
    <location>
        <begin position="623"/>
        <end position="636"/>
    </location>
</feature>
<feature type="chain" id="PRO_5007896255" evidence="3">
    <location>
        <begin position="21"/>
        <end position="939"/>
    </location>
</feature>
<feature type="compositionally biased region" description="Polar residues" evidence="2">
    <location>
        <begin position="370"/>
        <end position="394"/>
    </location>
</feature>
<proteinExistence type="inferred from homology"/>
<feature type="region of interest" description="Disordered" evidence="2">
    <location>
        <begin position="272"/>
        <end position="792"/>
    </location>
</feature>
<dbReference type="InterPro" id="IPR001461">
    <property type="entry name" value="Aspartic_peptidase_A1"/>
</dbReference>
<protein>
    <submittedName>
        <fullName evidence="5">Candidapepsin-4</fullName>
    </submittedName>
</protein>
<feature type="domain" description="Peptidase A1" evidence="4">
    <location>
        <begin position="41"/>
        <end position="223"/>
    </location>
</feature>
<evidence type="ECO:0000313" key="6">
    <source>
        <dbReference type="Proteomes" id="UP000076744"/>
    </source>
</evidence>
<evidence type="ECO:0000313" key="5">
    <source>
        <dbReference type="EMBL" id="OAA72567.1"/>
    </source>
</evidence>
<dbReference type="InterPro" id="IPR033121">
    <property type="entry name" value="PEPTIDASE_A1"/>
</dbReference>
<feature type="compositionally biased region" description="Basic and acidic residues" evidence="2">
    <location>
        <begin position="517"/>
        <end position="526"/>
    </location>
</feature>
<dbReference type="InterPro" id="IPR021109">
    <property type="entry name" value="Peptidase_aspartic_dom_sf"/>
</dbReference>
<organism evidence="5 6">
    <name type="scientific">Cordyceps fumosorosea (strain ARSEF 2679)</name>
    <name type="common">Isaria fumosorosea</name>
    <dbReference type="NCBI Taxonomy" id="1081104"/>
    <lineage>
        <taxon>Eukaryota</taxon>
        <taxon>Fungi</taxon>
        <taxon>Dikarya</taxon>
        <taxon>Ascomycota</taxon>
        <taxon>Pezizomycotina</taxon>
        <taxon>Sordariomycetes</taxon>
        <taxon>Hypocreomycetidae</taxon>
        <taxon>Hypocreales</taxon>
        <taxon>Cordycipitaceae</taxon>
        <taxon>Cordyceps</taxon>
    </lineage>
</organism>
<dbReference type="OrthoDB" id="771136at2759"/>
<dbReference type="Proteomes" id="UP000076744">
    <property type="component" value="Unassembled WGS sequence"/>
</dbReference>
<feature type="compositionally biased region" description="Polar residues" evidence="2">
    <location>
        <begin position="584"/>
        <end position="596"/>
    </location>
</feature>
<gene>
    <name evidence="5" type="ORF">ISF_01640</name>
</gene>
<dbReference type="AlphaFoldDB" id="A0A168DFX5"/>
<dbReference type="PROSITE" id="PS51767">
    <property type="entry name" value="PEPTIDASE_A1"/>
    <property type="match status" value="1"/>
</dbReference>
<dbReference type="SUPFAM" id="SSF50630">
    <property type="entry name" value="Acid proteases"/>
    <property type="match status" value="2"/>
</dbReference>
<reference evidence="5 6" key="1">
    <citation type="journal article" date="2016" name="Genome Biol. Evol.">
        <title>Divergent and convergent evolution of fungal pathogenicity.</title>
        <authorList>
            <person name="Shang Y."/>
            <person name="Xiao G."/>
            <person name="Zheng P."/>
            <person name="Cen K."/>
            <person name="Zhan S."/>
            <person name="Wang C."/>
        </authorList>
    </citation>
    <scope>NUCLEOTIDE SEQUENCE [LARGE SCALE GENOMIC DNA]</scope>
    <source>
        <strain evidence="5 6">ARSEF 2679</strain>
    </source>
</reference>
<feature type="compositionally biased region" description="Basic and acidic residues" evidence="2">
    <location>
        <begin position="356"/>
        <end position="369"/>
    </location>
</feature>
<feature type="compositionally biased region" description="Basic and acidic residues" evidence="2">
    <location>
        <begin position="414"/>
        <end position="451"/>
    </location>
</feature>
<feature type="compositionally biased region" description="Basic and acidic residues" evidence="2">
    <location>
        <begin position="491"/>
        <end position="500"/>
    </location>
</feature>
<evidence type="ECO:0000256" key="3">
    <source>
        <dbReference type="SAM" id="SignalP"/>
    </source>
</evidence>
<feature type="compositionally biased region" description="Basic and acidic residues" evidence="2">
    <location>
        <begin position="679"/>
        <end position="690"/>
    </location>
</feature>
<keyword evidence="6" id="KW-1185">Reference proteome</keyword>
<dbReference type="PANTHER" id="PTHR47966:SF65">
    <property type="entry name" value="ASPARTIC-TYPE ENDOPEPTIDASE"/>
    <property type="match status" value="1"/>
</dbReference>
<evidence type="ECO:0000256" key="2">
    <source>
        <dbReference type="SAM" id="MobiDB-lite"/>
    </source>
</evidence>
<feature type="compositionally biased region" description="Polar residues" evidence="2">
    <location>
        <begin position="640"/>
        <end position="652"/>
    </location>
</feature>
<dbReference type="GeneID" id="30017932"/>
<feature type="compositionally biased region" description="Gly residues" evidence="2">
    <location>
        <begin position="327"/>
        <end position="340"/>
    </location>
</feature>
<evidence type="ECO:0000259" key="4">
    <source>
        <dbReference type="PROSITE" id="PS51767"/>
    </source>
</evidence>
<sequence>MKQSTWHIILLLAAAGNAAAQRVVQASVQHLESEELGPAVPLIKFGLGTPAQEITGIFDTASSDIIVPEAAPFNPDAAADLQSLDGKSFNATLSRGDHYEGNYSKTTVTLGGAEVSSAQVGLASIVQTRANISDLAVVGVGLVALEATESKYNNLPRRLNESGVTNSQAYSVVLNATPLGNGSVFFGGIDRSKFEGELQQVPIAKDKDGKISEFLVELSSIAFVPAAAPGTARRSTWQELRERMRRGPWRGAGGPRGWLGRRATVNRKRQEFDFGGGGEEFVGGGEEFSGPGGGEQFFDSGPGEQFSSPGGSDQFFSPGPGDQFSSPGGGDQFLGPGNGDQGPSDGRNVDNNFQGRPDDNFQGRPDDNFQSRPDNGNQGRPDNGNQNIPDNGFQNRPGDTPQNRRRINRPPQNRPDDRPQNRPEDSFQNRPEDSFQNRPKDSFQNRPDDTPQNRPGGKQPVPGEQQGGSNSGVDSNSPGREDQSRGGSPADDTRGGDENSIKNPPDNVVENPVDGKAPIDSKDPINSKKPGNNQGVTDGNNPGEDPTSNSPVNNDGGKKKDGGSQEAPQQEAPKPEAAPKQEPGNNQGTPDGNTPSEGPAINGPVNDGGKKQDGGNEGAPKPEAPKPEAPKPEAPKQEPGNNQGTPDSNTPSEGPASNGPVNDGGKKQDGGNEGAPKPEAPKPEAPKPEAPKSAAPKPAPTPAAPKPAPKPAAPKPAAPKPAAPKPAAPKPAAPKPAAPKPAAPKPAPKPEAPKKEAPKQEAPKKEAPKPEAPKKENGSGQPAKPSGAIDLKLDPRSAVTLMSTAGGAMALPAAVLSGMARALGTSFSATDGLGPVDCGRLGGGAALLLRFSNDTVEARVPLANLRVSAALADPALAARGLCEVAVRPVPDGGAEVNVATLPFFAAVYTVFDLGNGRLWFAQAKGDPGVPGGAQLEEFP</sequence>
<dbReference type="PANTHER" id="PTHR47966">
    <property type="entry name" value="BETA-SITE APP-CLEAVING ENZYME, ISOFORM A-RELATED"/>
    <property type="match status" value="1"/>
</dbReference>
<dbReference type="PRINTS" id="PR01217">
    <property type="entry name" value="PRICHEXTENSN"/>
</dbReference>
<dbReference type="RefSeq" id="XP_018708013.1">
    <property type="nucleotide sequence ID" value="XM_018845247.1"/>
</dbReference>
<keyword evidence="3" id="KW-0732">Signal</keyword>
<name>A0A168DFX5_CORFA</name>
<feature type="signal peptide" evidence="3">
    <location>
        <begin position="1"/>
        <end position="20"/>
    </location>
</feature>
<dbReference type="Pfam" id="PF00026">
    <property type="entry name" value="Asp"/>
    <property type="match status" value="1"/>
</dbReference>
<feature type="compositionally biased region" description="Pro residues" evidence="2">
    <location>
        <begin position="697"/>
        <end position="750"/>
    </location>
</feature>
<dbReference type="Gene3D" id="2.40.70.10">
    <property type="entry name" value="Acid Proteases"/>
    <property type="match status" value="2"/>
</dbReference>
<dbReference type="GO" id="GO:0006508">
    <property type="term" value="P:proteolysis"/>
    <property type="evidence" value="ECO:0007669"/>
    <property type="project" value="InterPro"/>
</dbReference>